<name>A0A317ZK14_9BACT</name>
<sequence length="203" mass="23210">MPLHKKAVSEKLFRLINELMKAEPLQGFYLVGGTALALYYGHRESVDIDLFTHTPFDAERLRAYMENAHSLQQTTNKENTVLGQINGIKTDFIAHRYPLIGEVNTIDGIRLLSVKDIAAMKLNAIANRGSKKDFWDYAELLKHFDREELLGFFTRKYPSSNRWSVEKSLCYFDDAENEPDPIDLAGQTWDQVKATILADNRLG</sequence>
<evidence type="ECO:0000313" key="2">
    <source>
        <dbReference type="Proteomes" id="UP000247099"/>
    </source>
</evidence>
<reference evidence="1 2" key="1">
    <citation type="submission" date="2018-05" db="EMBL/GenBank/DDBJ databases">
        <title>Coraliomargarita sinensis sp. nov., isolated from a marine solar saltern.</title>
        <authorList>
            <person name="Zhou L.Y."/>
        </authorList>
    </citation>
    <scope>NUCLEOTIDE SEQUENCE [LARGE SCALE GENOMIC DNA]</scope>
    <source>
        <strain evidence="1 2">WN38</strain>
    </source>
</reference>
<dbReference type="InParanoid" id="A0A317ZK14"/>
<organism evidence="1 2">
    <name type="scientific">Coraliomargarita sinensis</name>
    <dbReference type="NCBI Taxonomy" id="2174842"/>
    <lineage>
        <taxon>Bacteria</taxon>
        <taxon>Pseudomonadati</taxon>
        <taxon>Verrucomicrobiota</taxon>
        <taxon>Opitutia</taxon>
        <taxon>Puniceicoccales</taxon>
        <taxon>Coraliomargaritaceae</taxon>
        <taxon>Coraliomargarita</taxon>
    </lineage>
</organism>
<dbReference type="Proteomes" id="UP000247099">
    <property type="component" value="Unassembled WGS sequence"/>
</dbReference>
<gene>
    <name evidence="1" type="ORF">DDZ13_00360</name>
</gene>
<dbReference type="InterPro" id="IPR043519">
    <property type="entry name" value="NT_sf"/>
</dbReference>
<evidence type="ECO:0008006" key="3">
    <source>
        <dbReference type="Google" id="ProtNLM"/>
    </source>
</evidence>
<dbReference type="Gene3D" id="3.10.450.620">
    <property type="entry name" value="JHP933, nucleotidyltransferase-like core domain"/>
    <property type="match status" value="1"/>
</dbReference>
<keyword evidence="2" id="KW-1185">Reference proteome</keyword>
<dbReference type="SUPFAM" id="SSF81301">
    <property type="entry name" value="Nucleotidyltransferase"/>
    <property type="match status" value="1"/>
</dbReference>
<evidence type="ECO:0000313" key="1">
    <source>
        <dbReference type="EMBL" id="PXA05352.1"/>
    </source>
</evidence>
<dbReference type="InterPro" id="IPR014942">
    <property type="entry name" value="AbiEii"/>
</dbReference>
<dbReference type="AlphaFoldDB" id="A0A317ZK14"/>
<accession>A0A317ZK14</accession>
<protein>
    <recommendedName>
        <fullName evidence="3">Nucleotidyl transferase AbiEii/AbiGii toxin family protein</fullName>
    </recommendedName>
</protein>
<proteinExistence type="predicted"/>
<comment type="caution">
    <text evidence="1">The sequence shown here is derived from an EMBL/GenBank/DDBJ whole genome shotgun (WGS) entry which is preliminary data.</text>
</comment>
<dbReference type="EMBL" id="QHJQ01000001">
    <property type="protein sequence ID" value="PXA05352.1"/>
    <property type="molecule type" value="Genomic_DNA"/>
</dbReference>
<dbReference type="RefSeq" id="WP_146209180.1">
    <property type="nucleotide sequence ID" value="NZ_QHJQ01000001.1"/>
</dbReference>
<dbReference type="Pfam" id="PF08843">
    <property type="entry name" value="AbiEii"/>
    <property type="match status" value="2"/>
</dbReference>